<dbReference type="InParanoid" id="A0A369JHG4"/>
<protein>
    <submittedName>
        <fullName evidence="1">Uncharacterized protein</fullName>
    </submittedName>
</protein>
<gene>
    <name evidence="1" type="ORF">Hypma_014588</name>
</gene>
<dbReference type="EMBL" id="LUEZ02000087">
    <property type="protein sequence ID" value="RDB18844.1"/>
    <property type="molecule type" value="Genomic_DNA"/>
</dbReference>
<reference evidence="1" key="1">
    <citation type="submission" date="2018-04" db="EMBL/GenBank/DDBJ databases">
        <title>Whole genome sequencing of Hypsizygus marmoreus.</title>
        <authorList>
            <person name="Choi I.-G."/>
            <person name="Min B."/>
            <person name="Kim J.-G."/>
            <person name="Kim S."/>
            <person name="Oh Y.-L."/>
            <person name="Kong W.-S."/>
            <person name="Park H."/>
            <person name="Jeong J."/>
            <person name="Song E.-S."/>
        </authorList>
    </citation>
    <scope>NUCLEOTIDE SEQUENCE [LARGE SCALE GENOMIC DNA]</scope>
    <source>
        <strain evidence="1">51987-8</strain>
    </source>
</reference>
<name>A0A369JHG4_HYPMA</name>
<dbReference type="AlphaFoldDB" id="A0A369JHG4"/>
<evidence type="ECO:0000313" key="2">
    <source>
        <dbReference type="Proteomes" id="UP000076154"/>
    </source>
</evidence>
<organism evidence="1 2">
    <name type="scientific">Hypsizygus marmoreus</name>
    <name type="common">White beech mushroom</name>
    <name type="synonym">Agaricus marmoreus</name>
    <dbReference type="NCBI Taxonomy" id="39966"/>
    <lineage>
        <taxon>Eukaryota</taxon>
        <taxon>Fungi</taxon>
        <taxon>Dikarya</taxon>
        <taxon>Basidiomycota</taxon>
        <taxon>Agaricomycotina</taxon>
        <taxon>Agaricomycetes</taxon>
        <taxon>Agaricomycetidae</taxon>
        <taxon>Agaricales</taxon>
        <taxon>Tricholomatineae</taxon>
        <taxon>Lyophyllaceae</taxon>
        <taxon>Hypsizygus</taxon>
    </lineage>
</organism>
<sequence>MRNLLSEIDSLPRYSYRSPMCICYATTTPASVTRSPNLTSSQLPPAVLAIFPTDHEARVLVFISHFAEKVAHTSMTAAATPHHASSLNRAQASPTRILCTTHA</sequence>
<accession>A0A369JHG4</accession>
<evidence type="ECO:0000313" key="1">
    <source>
        <dbReference type="EMBL" id="RDB18844.1"/>
    </source>
</evidence>
<comment type="caution">
    <text evidence="1">The sequence shown here is derived from an EMBL/GenBank/DDBJ whole genome shotgun (WGS) entry which is preliminary data.</text>
</comment>
<proteinExistence type="predicted"/>
<dbReference type="Proteomes" id="UP000076154">
    <property type="component" value="Unassembled WGS sequence"/>
</dbReference>
<keyword evidence="2" id="KW-1185">Reference proteome</keyword>